<dbReference type="Pfam" id="PF20210">
    <property type="entry name" value="Laa1_Sip1_HTR5"/>
    <property type="match status" value="1"/>
</dbReference>
<dbReference type="Pfam" id="PF25808">
    <property type="entry name" value="TPR_LAA1_C"/>
    <property type="match status" value="1"/>
</dbReference>
<dbReference type="GO" id="GO:0008104">
    <property type="term" value="P:intracellular protein localization"/>
    <property type="evidence" value="ECO:0007669"/>
    <property type="project" value="TreeGrafter"/>
</dbReference>
<dbReference type="GO" id="GO:0042147">
    <property type="term" value="P:retrograde transport, endosome to Golgi"/>
    <property type="evidence" value="ECO:0007669"/>
    <property type="project" value="TreeGrafter"/>
</dbReference>
<dbReference type="GO" id="GO:0006897">
    <property type="term" value="P:endocytosis"/>
    <property type="evidence" value="ECO:0007669"/>
    <property type="project" value="TreeGrafter"/>
</dbReference>
<dbReference type="PANTHER" id="PTHR21663:SF0">
    <property type="entry name" value="HEAT REPEAT-CONTAINING PROTEIN 5B"/>
    <property type="match status" value="1"/>
</dbReference>
<evidence type="ECO:0000313" key="3">
    <source>
        <dbReference type="Proteomes" id="UP000510647"/>
    </source>
</evidence>
<dbReference type="Proteomes" id="UP000510647">
    <property type="component" value="Chromosome 2"/>
</dbReference>
<accession>A0A7H9HLX4</accession>
<sequence length="1988" mass="225511">MSESKLIESLELSVDKKHVLLSWIALRFEEVNAKETLHDDSHCEEISSVCDEIDAFIRYNAGLQEDEQLDSYYVFQNLCHLYSLCLIRVEKIRPGRIHDSAELLARVLAEEDVTIEVTEKKKKKSSKKPSYVRSAAKEMACIGLIQLYETFNQQLASLAPLLFGTIFKNLKKIMEKSKYAHATFGTSLMQLLKVILRNVSGSSFHNEYFPKFAKLSKKVFEAICSDRKEYSIDMVSAIMEIWSYHFRRESFVKDNKHNLENAIIANYSEGELGTLGFVNDFSRPVVARTLAEVMFDYFKISEVLDVEQILQFYARLFQQSLTRDAEAGIFESIVHLLGLCSSDDVNFFEGSQYLKIVRTLASSIFSHSRIVNHRVDSLSRSLRYFVYMHTLLLPKIEESSKNLIVLQLLSPSLSAADATNDHTIDSDPQHLWFNLALLDLAQLLLSELSSSFGNEKHLVDQVKKTLIRLSTCDNFTLRIQASEVLKLFLSKFPQYLSGTIEGSLNALSKNFKQDDNFLYTANHGHALVIANLIACADKDYVPFELIMRITVFATSFIKNHTTTTTTPLYSKNLLCWILLIGCMNYKDDQYLQMQSSQLFLFWKVLLTHNYSSREEDDLYRNLEIRNHALTCLLAFLGNDSVGNKAVAKQVSYLLTKCSNFNHSITEKSDKIEKALLTNELRLLQIHLRLHKYIKDDFNSSLLILIMKNFSDPNLYSEGTHSLIESLISVGDGKKSSSEQARNFGEPSVGTLLRQNDGFAYGLSSKLSGTNISELHVKSYGEVKQSTNFESKQWSWNFDFENEITKPISCTLSQDYLITLYSAEGYSSSDKYSPKITTALIDASMEVFSLKFPFLNDKIQYSIIETLNSSMFCRTTSTLRNVAIAANTLISINRALDVMREEGITLEYAVGELLLKSVDKIKFDNDHLLTEMKARCIGLVCGIINGNSDEDRAGKDMVSERVNILINGLIKEDEPFKRVLEALSLVNIYRYRPASSSFCRIFDVILNLMKDPHPVVHCWSLKAMHFLIDKHGAIDHTTISTLLGCLEDISTSPSYGMYGSSVLRYNYCMENDSYLTVGLILRSLSEMFGACISELPTNVCERFKYLTYGLVISNSPAHQLLALKIYENLAIFKNQNSLDDKIFIKLAESIVNGAILVGFSSDCCSCHFMTKNGNSPNSFSSLSVMKCFDLFSLLTKLQKGHLFAQDLENSSWRWLFLSPSSKSLQDYLFTWMGQSPDDEIKWFDKLYVIFHISKWRLFASYYKTLNGLLKKTRFANEADEEIPSEEEKSIAQIQFADLGGSRNSDSLPWRARLLILRMVMHLCLASLQKEGKPVLLIRKIPELIKLAFQASTSSVASVKFLGLDILRLLLKASSSSRSSQSGPSELRQQEAQIVSAMMPAFNSGTPPDIVVSAIDLSAEILTSGISTVQELHRVSQLLVDCLGIFNDNKSSVRLGDVLIVTQKSKKKIELSVLSAWAELTEKSVSTDGAELREFTENYWDILVPLWIISLREYAMVKYEGKQMDELTEGHIKESFFEKSKLELFEGAWRNMVVAITCVLEVNSDMVLQRLSKTETESFILILFIQCMEIVVKFSDDHEVMMKILPALHNLLKCCVPLDLLFEDGTNEEIVGVLDRIMTMGNNHEKFMIVKIINDLIARYVKKNNTHDTFLQGIDKLYELLRLLIKPISQLLPFIKYSSLENDVSRTAVLAEDEVLLLQASFSALESNVGKFDDLFKIDLYSCLLFMMGEIFESDYREEVIPIVLPLLKSVSQNLLSGNLNSHLMKIFFDSIKKVLFEKVQLTNQLATCFILLANNYPHFSGSDLNIFIGWILSGLRNCDTQTITIHGLKSLVNKGISQNACRYVIKNLILEIFKSIGTEDTQTVNLMLEFIQRFVKQVLDTDPKSAPTAMAVMLSLELSCCEDEMSNENVAGRIIALIEMDKESFKIASSKLLDENQRARIEQIIEKSPQFGNNDRSNRKADLLLKNFV</sequence>
<dbReference type="GO" id="GO:0016020">
    <property type="term" value="C:membrane"/>
    <property type="evidence" value="ECO:0007669"/>
    <property type="project" value="TreeGrafter"/>
</dbReference>
<keyword evidence="3" id="KW-1185">Reference proteome</keyword>
<name>A0A7H9HLX4_9SACH</name>
<dbReference type="GO" id="GO:0005829">
    <property type="term" value="C:cytosol"/>
    <property type="evidence" value="ECO:0007669"/>
    <property type="project" value="GOC"/>
</dbReference>
<dbReference type="GO" id="GO:0005794">
    <property type="term" value="C:Golgi apparatus"/>
    <property type="evidence" value="ECO:0007669"/>
    <property type="project" value="TreeGrafter"/>
</dbReference>
<organism evidence="2 3">
    <name type="scientific">Torulaspora globosa</name>
    <dbReference type="NCBI Taxonomy" id="48254"/>
    <lineage>
        <taxon>Eukaryota</taxon>
        <taxon>Fungi</taxon>
        <taxon>Dikarya</taxon>
        <taxon>Ascomycota</taxon>
        <taxon>Saccharomycotina</taxon>
        <taxon>Saccharomycetes</taxon>
        <taxon>Saccharomycetales</taxon>
        <taxon>Saccharomycetaceae</taxon>
        <taxon>Torulaspora</taxon>
    </lineage>
</organism>
<dbReference type="EMBL" id="CP059268">
    <property type="protein sequence ID" value="QLQ78794.1"/>
    <property type="molecule type" value="Genomic_DNA"/>
</dbReference>
<proteinExistence type="predicted"/>
<dbReference type="InterPro" id="IPR040108">
    <property type="entry name" value="Laa1/Sip1/HEATR5"/>
</dbReference>
<dbReference type="InterPro" id="IPR016024">
    <property type="entry name" value="ARM-type_fold"/>
</dbReference>
<dbReference type="OrthoDB" id="192608at2759"/>
<dbReference type="GO" id="GO:0030139">
    <property type="term" value="C:endocytic vesicle"/>
    <property type="evidence" value="ECO:0007669"/>
    <property type="project" value="TreeGrafter"/>
</dbReference>
<dbReference type="SUPFAM" id="SSF48371">
    <property type="entry name" value="ARM repeat"/>
    <property type="match status" value="2"/>
</dbReference>
<evidence type="ECO:0000259" key="1">
    <source>
        <dbReference type="Pfam" id="PF25808"/>
    </source>
</evidence>
<dbReference type="PANTHER" id="PTHR21663">
    <property type="entry name" value="HYPOTHETICAL HEAT DOMAIN-CONTAINING"/>
    <property type="match status" value="1"/>
</dbReference>
<protein>
    <recommendedName>
        <fullName evidence="1">LAA1-like C-terminal TPR repeats domain-containing protein</fullName>
    </recommendedName>
</protein>
<evidence type="ECO:0000313" key="2">
    <source>
        <dbReference type="EMBL" id="QLQ78794.1"/>
    </source>
</evidence>
<dbReference type="InterPro" id="IPR046837">
    <property type="entry name" value="Laa1/Sip1/HEATR5-like_HEAT"/>
</dbReference>
<dbReference type="InterPro" id="IPR057981">
    <property type="entry name" value="TPR_LAA1-like_C"/>
</dbReference>
<feature type="domain" description="LAA1-like C-terminal TPR repeats" evidence="1">
    <location>
        <begin position="1822"/>
        <end position="1973"/>
    </location>
</feature>
<reference evidence="2 3" key="1">
    <citation type="submission" date="2020-06" db="EMBL/GenBank/DDBJ databases">
        <title>The yeast mating-type switching endonuclease HO is a domesticated member of an unorthodox homing genetic element family.</title>
        <authorList>
            <person name="Coughlan A.Y."/>
            <person name="Lombardi L."/>
            <person name="Braun-Galleani S."/>
            <person name="Martos A.R."/>
            <person name="Galeote V."/>
            <person name="Bigey F."/>
            <person name="Dequin S."/>
            <person name="Byrne K.P."/>
            <person name="Wolfe K.H."/>
        </authorList>
    </citation>
    <scope>NUCLEOTIDE SEQUENCE [LARGE SCALE GENOMIC DNA]</scope>
    <source>
        <strain evidence="2 3">CBS2947</strain>
    </source>
</reference>
<gene>
    <name evidence="2" type="ORF">HG537_0B01420</name>
</gene>